<evidence type="ECO:0000256" key="1">
    <source>
        <dbReference type="SAM" id="Phobius"/>
    </source>
</evidence>
<keyword evidence="1" id="KW-0472">Membrane</keyword>
<feature type="transmembrane region" description="Helical" evidence="1">
    <location>
        <begin position="115"/>
        <end position="131"/>
    </location>
</feature>
<gene>
    <name evidence="2" type="ORF">UR34_C0004G0004</name>
</gene>
<reference evidence="2 3" key="1">
    <citation type="journal article" date="2015" name="Nature">
        <title>rRNA introns, odd ribosomes, and small enigmatic genomes across a large radiation of phyla.</title>
        <authorList>
            <person name="Brown C.T."/>
            <person name="Hug L.A."/>
            <person name="Thomas B.C."/>
            <person name="Sharon I."/>
            <person name="Castelle C.J."/>
            <person name="Singh A."/>
            <person name="Wilkins M.J."/>
            <person name="Williams K.H."/>
            <person name="Banfield J.F."/>
        </authorList>
    </citation>
    <scope>NUCLEOTIDE SEQUENCE [LARGE SCALE GENOMIC DNA]</scope>
</reference>
<dbReference type="Proteomes" id="UP000034302">
    <property type="component" value="Unassembled WGS sequence"/>
</dbReference>
<organism evidence="2 3">
    <name type="scientific">candidate division WS6 bacterium GW2011_GWC1_33_20</name>
    <dbReference type="NCBI Taxonomy" id="1619089"/>
    <lineage>
        <taxon>Bacteria</taxon>
        <taxon>Candidatus Dojkabacteria</taxon>
    </lineage>
</organism>
<feature type="transmembrane region" description="Helical" evidence="1">
    <location>
        <begin position="12"/>
        <end position="32"/>
    </location>
</feature>
<keyword evidence="1" id="KW-1133">Transmembrane helix</keyword>
<protein>
    <submittedName>
        <fullName evidence="2">Uncharacterized protein</fullName>
    </submittedName>
</protein>
<evidence type="ECO:0000313" key="3">
    <source>
        <dbReference type="Proteomes" id="UP000034302"/>
    </source>
</evidence>
<keyword evidence="1" id="KW-0812">Transmembrane</keyword>
<name>A0A0F9ZJ75_9BACT</name>
<dbReference type="EMBL" id="LBOV01000004">
    <property type="protein sequence ID" value="KKP44263.1"/>
    <property type="molecule type" value="Genomic_DNA"/>
</dbReference>
<comment type="caution">
    <text evidence="2">The sequence shown here is derived from an EMBL/GenBank/DDBJ whole genome shotgun (WGS) entry which is preliminary data.</text>
</comment>
<proteinExistence type="predicted"/>
<evidence type="ECO:0000313" key="2">
    <source>
        <dbReference type="EMBL" id="KKP44263.1"/>
    </source>
</evidence>
<sequence>METKTYRQKFVKFILSYTFSLIFSVAILLYLFSIRNFLPLNEIGDFNWLNILVFTFLLSILIDSIITILIYLFLLFILKKEGSRELEILSIKWGILFTLGIQLVVLLNFFHILNLYWGFGILSIVIILLFII</sequence>
<feature type="transmembrane region" description="Helical" evidence="1">
    <location>
        <begin position="52"/>
        <end position="78"/>
    </location>
</feature>
<dbReference type="AlphaFoldDB" id="A0A0F9ZJ75"/>
<accession>A0A0F9ZJ75</accession>
<feature type="transmembrane region" description="Helical" evidence="1">
    <location>
        <begin position="90"/>
        <end position="109"/>
    </location>
</feature>